<dbReference type="PROSITE" id="PS50071">
    <property type="entry name" value="HOMEOBOX_2"/>
    <property type="match status" value="1"/>
</dbReference>
<evidence type="ECO:0000256" key="1">
    <source>
        <dbReference type="ARBA" id="ARBA00004123"/>
    </source>
</evidence>
<dbReference type="PRINTS" id="PR00024">
    <property type="entry name" value="HOMEOBOX"/>
</dbReference>
<dbReference type="InterPro" id="IPR009057">
    <property type="entry name" value="Homeodomain-like_sf"/>
</dbReference>
<dbReference type="PANTHER" id="PTHR24333">
    <property type="entry name" value="HOMEO BOX HB9 LIKE A-RELATED"/>
    <property type="match status" value="1"/>
</dbReference>
<evidence type="ECO:0000313" key="9">
    <source>
        <dbReference type="EMBL" id="AQT19791.1"/>
    </source>
</evidence>
<protein>
    <recommendedName>
        <fullName evidence="8">Homeobox domain-containing protein</fullName>
    </recommendedName>
</protein>
<dbReference type="PANTHER" id="PTHR24333:SF8">
    <property type="entry name" value="HOMEOBOX PROTEIN CEH-62"/>
    <property type="match status" value="1"/>
</dbReference>
<dbReference type="GO" id="GO:0005634">
    <property type="term" value="C:nucleus"/>
    <property type="evidence" value="ECO:0007669"/>
    <property type="project" value="UniProtKB-SubCell"/>
</dbReference>
<dbReference type="SUPFAM" id="SSF46689">
    <property type="entry name" value="Homeodomain-like"/>
    <property type="match status" value="1"/>
</dbReference>
<evidence type="ECO:0000259" key="8">
    <source>
        <dbReference type="PROSITE" id="PS50071"/>
    </source>
</evidence>
<reference evidence="9" key="2">
    <citation type="journal article" date="2017" name="Dev. Cell">
        <title>Antagonistic Self-Organizing Patterning Systems Control Maintenance and Regeneration of the Anteroposterior Axis in Planarians.</title>
        <authorList>
            <person name="Stuckemann T."/>
            <person name="Cleland J.P."/>
            <person name="Werner S."/>
            <person name="Thi-Kim Vu H."/>
            <person name="Bayersdorf R."/>
            <person name="Liu S.Y."/>
            <person name="Friedrich B."/>
            <person name="Julicher F."/>
            <person name="Rink J.C."/>
        </authorList>
    </citation>
    <scope>NUCLEOTIDE SEQUENCE</scope>
</reference>
<dbReference type="InterPro" id="IPR020479">
    <property type="entry name" value="HD_metazoa"/>
</dbReference>
<dbReference type="SMART" id="SM00389">
    <property type="entry name" value="HOX"/>
    <property type="match status" value="1"/>
</dbReference>
<dbReference type="CDD" id="cd00086">
    <property type="entry name" value="homeodomain"/>
    <property type="match status" value="1"/>
</dbReference>
<dbReference type="InterPro" id="IPR017970">
    <property type="entry name" value="Homeobox_CS"/>
</dbReference>
<dbReference type="Pfam" id="PF00046">
    <property type="entry name" value="Homeodomain"/>
    <property type="match status" value="1"/>
</dbReference>
<accession>A0A1S6KMJ5</accession>
<keyword evidence="3 5" id="KW-0371">Homeobox</keyword>
<organism evidence="9">
    <name type="scientific">Schmidtea mediterranea</name>
    <name type="common">Freshwater planarian flatworm</name>
    <dbReference type="NCBI Taxonomy" id="79327"/>
    <lineage>
        <taxon>Eukaryota</taxon>
        <taxon>Metazoa</taxon>
        <taxon>Spiralia</taxon>
        <taxon>Lophotrochozoa</taxon>
        <taxon>Platyhelminthes</taxon>
        <taxon>Rhabditophora</taxon>
        <taxon>Seriata</taxon>
        <taxon>Tricladida</taxon>
        <taxon>Continenticola</taxon>
        <taxon>Geoplanoidea</taxon>
        <taxon>Dugesiidae</taxon>
        <taxon>Schmidtea</taxon>
    </lineage>
</organism>
<keyword evidence="2 5" id="KW-0238">DNA-binding</keyword>
<name>A0A1S6KMJ5_SCHMD</name>
<dbReference type="Gene3D" id="1.10.10.60">
    <property type="entry name" value="Homeodomain-like"/>
    <property type="match status" value="1"/>
</dbReference>
<evidence type="ECO:0000256" key="2">
    <source>
        <dbReference type="ARBA" id="ARBA00023125"/>
    </source>
</evidence>
<evidence type="ECO:0000256" key="4">
    <source>
        <dbReference type="ARBA" id="ARBA00023242"/>
    </source>
</evidence>
<dbReference type="InterPro" id="IPR001356">
    <property type="entry name" value="HD"/>
</dbReference>
<dbReference type="GO" id="GO:0003677">
    <property type="term" value="F:DNA binding"/>
    <property type="evidence" value="ECO:0007669"/>
    <property type="project" value="UniProtKB-UniRule"/>
</dbReference>
<evidence type="ECO:0000256" key="7">
    <source>
        <dbReference type="SAM" id="MobiDB-lite"/>
    </source>
</evidence>
<dbReference type="GO" id="GO:0000981">
    <property type="term" value="F:DNA-binding transcription factor activity, RNA polymerase II-specific"/>
    <property type="evidence" value="ECO:0007669"/>
    <property type="project" value="InterPro"/>
</dbReference>
<dbReference type="AlphaFoldDB" id="A0A1S6KMJ5"/>
<dbReference type="EMBL" id="KY348686">
    <property type="protein sequence ID" value="AQT19791.1"/>
    <property type="molecule type" value="mRNA"/>
</dbReference>
<feature type="domain" description="Homeobox" evidence="8">
    <location>
        <begin position="106"/>
        <end position="166"/>
    </location>
</feature>
<evidence type="ECO:0000256" key="6">
    <source>
        <dbReference type="RuleBase" id="RU000682"/>
    </source>
</evidence>
<feature type="region of interest" description="Disordered" evidence="7">
    <location>
        <begin position="160"/>
        <end position="186"/>
    </location>
</feature>
<dbReference type="InterPro" id="IPR050848">
    <property type="entry name" value="Homeobox_TF"/>
</dbReference>
<evidence type="ECO:0000256" key="3">
    <source>
        <dbReference type="ARBA" id="ARBA00023155"/>
    </source>
</evidence>
<comment type="subcellular location">
    <subcellularLocation>
        <location evidence="1 5 6">Nucleus</location>
    </subcellularLocation>
</comment>
<proteinExistence type="evidence at transcript level"/>
<sequence length="325" mass="38209">MESNRFHHLLQSGVGINSYDSSKTGGYHDYFYENGNHFSDINLNYISDPYRFNYDSTEATTTFEKESSQLEKFAYFNDSCLPEETKSDWSKSCEEPIERSDASPHIMRKRPRTTFSQSQLLELEKEFIHTAYLDRANRISLAGKLNLKEKQIKVWFQNRRMKRKRDESEQKRRKSLNDNLPDSSNTIVDHNKFHLPFQNSMSRSSNQCSESATGNIPWNLDNGFPSYNFDSSCPRSPLAKNDCLGHSGFNFESFINHYNQLYDFPSTIESQYPYNVDNPAFISYDSSFPNNLPNCNQSSHFHYCSEFPYDELQNYQNYYQNNYFE</sequence>
<evidence type="ECO:0000256" key="5">
    <source>
        <dbReference type="PROSITE-ProRule" id="PRU00108"/>
    </source>
</evidence>
<feature type="DNA-binding region" description="Homeobox" evidence="5">
    <location>
        <begin position="108"/>
        <end position="167"/>
    </location>
</feature>
<feature type="compositionally biased region" description="Polar residues" evidence="7">
    <location>
        <begin position="177"/>
        <end position="186"/>
    </location>
</feature>
<dbReference type="PROSITE" id="PS00027">
    <property type="entry name" value="HOMEOBOX_1"/>
    <property type="match status" value="1"/>
</dbReference>
<reference evidence="9" key="1">
    <citation type="submission" date="2016-12" db="EMBL/GenBank/DDBJ databases">
        <authorList>
            <person name="Song W.-J."/>
            <person name="Kurnit D.M."/>
        </authorList>
    </citation>
    <scope>NUCLEOTIDE SEQUENCE</scope>
</reference>
<keyword evidence="4 5" id="KW-0539">Nucleus</keyword>